<keyword evidence="1" id="KW-0812">Transmembrane</keyword>
<keyword evidence="1" id="KW-1133">Transmembrane helix</keyword>
<keyword evidence="1" id="KW-0472">Membrane</keyword>
<reference evidence="3" key="1">
    <citation type="journal article" date="2019" name="Int. J. Syst. Evol. Microbiol.">
        <title>The Global Catalogue of Microorganisms (GCM) 10K type strain sequencing project: providing services to taxonomists for standard genome sequencing and annotation.</title>
        <authorList>
            <consortium name="The Broad Institute Genomics Platform"/>
            <consortium name="The Broad Institute Genome Sequencing Center for Infectious Disease"/>
            <person name="Wu L."/>
            <person name="Ma J."/>
        </authorList>
    </citation>
    <scope>NUCLEOTIDE SEQUENCE [LARGE SCALE GENOMIC DNA]</scope>
    <source>
        <strain evidence="3">JCM 4957</strain>
    </source>
</reference>
<dbReference type="EMBL" id="BMWE01000023">
    <property type="protein sequence ID" value="GGY44855.1"/>
    <property type="molecule type" value="Genomic_DNA"/>
</dbReference>
<accession>A0ABQ3ADT1</accession>
<evidence type="ECO:0000256" key="1">
    <source>
        <dbReference type="SAM" id="Phobius"/>
    </source>
</evidence>
<proteinExistence type="predicted"/>
<dbReference type="Proteomes" id="UP000653308">
    <property type="component" value="Unassembled WGS sequence"/>
</dbReference>
<keyword evidence="3" id="KW-1185">Reference proteome</keyword>
<comment type="caution">
    <text evidence="2">The sequence shown here is derived from an EMBL/GenBank/DDBJ whole genome shotgun (WGS) entry which is preliminary data.</text>
</comment>
<gene>
    <name evidence="2" type="ORF">GCM10010384_59530</name>
</gene>
<name>A0ABQ3ADT1_9ACTN</name>
<protein>
    <submittedName>
        <fullName evidence="2">Uncharacterized protein</fullName>
    </submittedName>
</protein>
<feature type="transmembrane region" description="Helical" evidence="1">
    <location>
        <begin position="32"/>
        <end position="50"/>
    </location>
</feature>
<evidence type="ECO:0000313" key="3">
    <source>
        <dbReference type="Proteomes" id="UP000653308"/>
    </source>
</evidence>
<sequence length="85" mass="9303">MVSAVPATVTAVLAKAMFLCPDRLPADRTLSILFRFYALALATLCLRFIIRGDLAISRAVECESSPRKRNGQAAASTGNWIWAYL</sequence>
<organism evidence="2 3">
    <name type="scientific">Streptomyces djakartensis</name>
    <dbReference type="NCBI Taxonomy" id="68193"/>
    <lineage>
        <taxon>Bacteria</taxon>
        <taxon>Bacillati</taxon>
        <taxon>Actinomycetota</taxon>
        <taxon>Actinomycetes</taxon>
        <taxon>Kitasatosporales</taxon>
        <taxon>Streptomycetaceae</taxon>
        <taxon>Streptomyces</taxon>
    </lineage>
</organism>
<evidence type="ECO:0000313" key="2">
    <source>
        <dbReference type="EMBL" id="GGY44855.1"/>
    </source>
</evidence>